<reference evidence="3" key="1">
    <citation type="journal article" date="2019" name="Int. J. Syst. Evol. Microbiol.">
        <title>The Global Catalogue of Microorganisms (GCM) 10K type strain sequencing project: providing services to taxonomists for standard genome sequencing and annotation.</title>
        <authorList>
            <consortium name="The Broad Institute Genomics Platform"/>
            <consortium name="The Broad Institute Genome Sequencing Center for Infectious Disease"/>
            <person name="Wu L."/>
            <person name="Ma J."/>
        </authorList>
    </citation>
    <scope>NUCLEOTIDE SEQUENCE [LARGE SCALE GENOMIC DNA]</scope>
    <source>
        <strain evidence="3">JCM 17939</strain>
    </source>
</reference>
<dbReference type="EMBL" id="BAABHK010000008">
    <property type="protein sequence ID" value="GAA4630667.1"/>
    <property type="molecule type" value="Genomic_DNA"/>
</dbReference>
<dbReference type="InterPro" id="IPR003848">
    <property type="entry name" value="DUF218"/>
</dbReference>
<comment type="caution">
    <text evidence="2">The sequence shown here is derived from an EMBL/GenBank/DDBJ whole genome shotgun (WGS) entry which is preliminary data.</text>
</comment>
<protein>
    <submittedName>
        <fullName evidence="2">ElyC/SanA/YdcF family protein</fullName>
    </submittedName>
</protein>
<dbReference type="PANTHER" id="PTHR30336:SF6">
    <property type="entry name" value="INTEGRAL MEMBRANE PROTEIN"/>
    <property type="match status" value="1"/>
</dbReference>
<dbReference type="CDD" id="cd06259">
    <property type="entry name" value="YdcF-like"/>
    <property type="match status" value="1"/>
</dbReference>
<dbReference type="Proteomes" id="UP001501442">
    <property type="component" value="Unassembled WGS sequence"/>
</dbReference>
<evidence type="ECO:0000313" key="2">
    <source>
        <dbReference type="EMBL" id="GAA4630667.1"/>
    </source>
</evidence>
<feature type="domain" description="DUF218" evidence="1">
    <location>
        <begin position="47"/>
        <end position="163"/>
    </location>
</feature>
<organism evidence="2 3">
    <name type="scientific">Actinoallomurus vinaceus</name>
    <dbReference type="NCBI Taxonomy" id="1080074"/>
    <lineage>
        <taxon>Bacteria</taxon>
        <taxon>Bacillati</taxon>
        <taxon>Actinomycetota</taxon>
        <taxon>Actinomycetes</taxon>
        <taxon>Streptosporangiales</taxon>
        <taxon>Thermomonosporaceae</taxon>
        <taxon>Actinoallomurus</taxon>
    </lineage>
</organism>
<keyword evidence="3" id="KW-1185">Reference proteome</keyword>
<dbReference type="PANTHER" id="PTHR30336">
    <property type="entry name" value="INNER MEMBRANE PROTEIN, PROBABLE PERMEASE"/>
    <property type="match status" value="1"/>
</dbReference>
<gene>
    <name evidence="2" type="ORF">GCM10023196_056910</name>
</gene>
<name>A0ABP8UF95_9ACTN</name>
<dbReference type="Pfam" id="PF02698">
    <property type="entry name" value="DUF218"/>
    <property type="match status" value="1"/>
</dbReference>
<accession>A0ABP8UF95</accession>
<sequence length="218" mass="23783">MWRCRAPLTVLGALGGYALYLPAGWMYAESGRYWTDPARAPKVTVGMVLGAGVLAGKPTPMLLERLKLGAELYRRGKVRVLLVTGDNSRKSYDEPSVMRDVLTAEGVPPARIVLDYAGFSTWDSCVRAKRIFGVDQAIVITQNFHLPRALTLCRAAGVQAWGVGDDSTRYATGVTVSLYMREVPAALKATYEAALHPRPYFLGPREAGIRRALEAPGN</sequence>
<proteinExistence type="predicted"/>
<evidence type="ECO:0000313" key="3">
    <source>
        <dbReference type="Proteomes" id="UP001501442"/>
    </source>
</evidence>
<dbReference type="RefSeq" id="WP_345434144.1">
    <property type="nucleotide sequence ID" value="NZ_BAABHK010000008.1"/>
</dbReference>
<evidence type="ECO:0000259" key="1">
    <source>
        <dbReference type="Pfam" id="PF02698"/>
    </source>
</evidence>
<dbReference type="InterPro" id="IPR051599">
    <property type="entry name" value="Cell_Envelope_Assoc"/>
</dbReference>